<gene>
    <name evidence="1" type="ORF">QLS71_017785</name>
</gene>
<evidence type="ECO:0000313" key="2">
    <source>
        <dbReference type="Proteomes" id="UP001224325"/>
    </source>
</evidence>
<organism evidence="1 2">
    <name type="scientific">Mariniflexile litorale</name>
    <dbReference type="NCBI Taxonomy" id="3045158"/>
    <lineage>
        <taxon>Bacteria</taxon>
        <taxon>Pseudomonadati</taxon>
        <taxon>Bacteroidota</taxon>
        <taxon>Flavobacteriia</taxon>
        <taxon>Flavobacteriales</taxon>
        <taxon>Flavobacteriaceae</taxon>
        <taxon>Mariniflexile</taxon>
    </lineage>
</organism>
<accession>A0AAU7EFS7</accession>
<dbReference type="EMBL" id="CP155618">
    <property type="protein sequence ID" value="XBL14153.1"/>
    <property type="molecule type" value="Genomic_DNA"/>
</dbReference>
<reference evidence="1" key="1">
    <citation type="submission" date="2024-04" db="EMBL/GenBank/DDBJ databases">
        <title>Mariniflexile litorale, isolated from the shallow sediments of the Sea of Japan.</title>
        <authorList>
            <person name="Romanenko L."/>
            <person name="Isaeva M."/>
        </authorList>
    </citation>
    <scope>NUCLEOTIDE SEQUENCE [LARGE SCALE GENOMIC DNA]</scope>
    <source>
        <strain evidence="1">KMM 9835</strain>
    </source>
</reference>
<sequence>MRRLIKITLGITFLFFLQPNIYAQVGIGTTVPDASSILDITSDSQGMLTPRMTTIQRTGIASPAEGLLVFDIDEDAFYYFDSSIWVKLEGSVTRDNYKLVKSIADLSDELVGGKYVLNEDYLYEINGTIIFDFPIDLNGAYIIGEDTNEDILFKAGGTLFEGDSGGSIRGVTLVASGGTVFSLAGSLPITETLILRDCIIANSTSVGSISSFDLVFLSIAQFANNAGGITYTDINQLLINSSGWHGNNGGVYESFSGTFDVISRQGGFSEVIGATAAMDVTGVTSINGDAAIRNVSFFGGGNYINGSSPYSGYDFTNDWDVNSPGLPVETDGVAIGDINFDYPVGTGFATDISAGGGTGIPMKIGGLTTSNNLFRFEKVGNNRLVYDGKKTRYFSINTSFSFRGDNNNAIFIFYIAKGNSGDTVASINPATRVYREVGSNNDIGAVAIVGSIELSPGDFLEVWVERFSGSGDLLTVSLNMVVK</sequence>
<evidence type="ECO:0000313" key="1">
    <source>
        <dbReference type="EMBL" id="XBL14153.1"/>
    </source>
</evidence>
<name>A0AAU7EFS7_9FLAO</name>
<dbReference type="Proteomes" id="UP001224325">
    <property type="component" value="Chromosome"/>
</dbReference>
<protein>
    <recommendedName>
        <fullName evidence="3">Cell wall anchor protein</fullName>
    </recommendedName>
</protein>
<keyword evidence="2" id="KW-1185">Reference proteome</keyword>
<dbReference type="AlphaFoldDB" id="A0AAU7EFS7"/>
<dbReference type="RefSeq" id="WP_308993548.1">
    <property type="nucleotide sequence ID" value="NZ_CP155618.1"/>
</dbReference>
<evidence type="ECO:0008006" key="3">
    <source>
        <dbReference type="Google" id="ProtNLM"/>
    </source>
</evidence>
<proteinExistence type="predicted"/>
<dbReference type="KEGG" id="mlil:QLS71_017785"/>